<comment type="function">
    <text evidence="6">Gustatory receptor which mediates acceptance or avoidance behavior, depending on its substrates.</text>
</comment>
<comment type="subcellular location">
    <subcellularLocation>
        <location evidence="1 6">Cell membrane</location>
        <topology evidence="1 6">Multi-pass membrane protein</topology>
    </subcellularLocation>
</comment>
<evidence type="ECO:0000256" key="3">
    <source>
        <dbReference type="ARBA" id="ARBA00022692"/>
    </source>
</evidence>
<organism>
    <name type="scientific">Culex quinquefasciatus</name>
    <name type="common">Southern house mosquito</name>
    <name type="synonym">Culex pungens</name>
    <dbReference type="NCBI Taxonomy" id="7176"/>
    <lineage>
        <taxon>Eukaryota</taxon>
        <taxon>Metazoa</taxon>
        <taxon>Ecdysozoa</taxon>
        <taxon>Arthropoda</taxon>
        <taxon>Hexapoda</taxon>
        <taxon>Insecta</taxon>
        <taxon>Pterygota</taxon>
        <taxon>Neoptera</taxon>
        <taxon>Endopterygota</taxon>
        <taxon>Diptera</taxon>
        <taxon>Nematocera</taxon>
        <taxon>Culicoidea</taxon>
        <taxon>Culicidae</taxon>
        <taxon>Culicinae</taxon>
        <taxon>Culicini</taxon>
        <taxon>Culex</taxon>
        <taxon>Culex</taxon>
    </lineage>
</organism>
<dbReference type="Pfam" id="PF08395">
    <property type="entry name" value="7tm_7"/>
    <property type="match status" value="1"/>
</dbReference>
<dbReference type="OrthoDB" id="6366728at2759"/>
<evidence type="ECO:0000313" key="8">
    <source>
        <dbReference type="EnsemblMetazoa" id="CPIJ005986-PA"/>
    </source>
</evidence>
<keyword evidence="4 6" id="KW-1133">Transmembrane helix</keyword>
<dbReference type="HOGENOM" id="CLU_029071_0_0_1"/>
<dbReference type="STRING" id="7176.B0WF15"/>
<dbReference type="AlphaFoldDB" id="B0WF15"/>
<keyword evidence="3 6" id="KW-0812">Transmembrane</keyword>
<comment type="similarity">
    <text evidence="6">Belongs to the insect chemoreceptor superfamily. Gustatory receptor (GR) family.</text>
</comment>
<feature type="transmembrane region" description="Helical" evidence="6">
    <location>
        <begin position="176"/>
        <end position="200"/>
    </location>
</feature>
<dbReference type="KEGG" id="cqu:CpipJ_CPIJ005986"/>
<sequence>MGFKWLRKLLNPTNFYAAQRPVLRTTFITGMTPFTVFTNGTDSVLKCTTFGYLNSCLHSILFCTCYVIALLKQESVTGYFFNTEISSLGDILQIWIGIVALVMTFAYSIFQRDKLIDAFHSLAKTDQHFKEIGVETNYQSTLYYNYLLIVMSILIQISYCTVCVLVLASSNVYPCITAWMSFFLPFLMMSMVIVLFVCLVNQTRHRFHLLNKVLKSLRDISNDKQLAAYNEKQESVKVVRIRQPLGISSVFSNTNRYMPDVINRVANIQDELCDACNCVEEYFKVQMLAIVTISFLIAVFDSYYILETIFTDGHNNTPFSKLQFVMFFLYQGAVHMIGVVKIVFVSNKAVKEQVQRMKLISRWPGGPVADGLEVREQMALRQGPAKTCQSRESIIGTGHHLDWSGWRNQGCSDGGTFSGP</sequence>
<dbReference type="OMA" id="YFMEATA"/>
<feature type="transmembrane region" description="Helical" evidence="6">
    <location>
        <begin position="91"/>
        <end position="110"/>
    </location>
</feature>
<dbReference type="GO" id="GO:0005886">
    <property type="term" value="C:plasma membrane"/>
    <property type="evidence" value="ECO:0007669"/>
    <property type="project" value="UniProtKB-SubCell"/>
</dbReference>
<reference evidence="8" key="2">
    <citation type="submission" date="2020-05" db="UniProtKB">
        <authorList>
            <consortium name="EnsemblMetazoa"/>
        </authorList>
    </citation>
    <scope>IDENTIFICATION</scope>
    <source>
        <strain evidence="8">JHB</strain>
    </source>
</reference>
<dbReference type="FunCoup" id="B0WF15">
    <property type="interactions" value="26"/>
</dbReference>
<keyword evidence="6 7" id="KW-0675">Receptor</keyword>
<feature type="transmembrane region" description="Helical" evidence="6">
    <location>
        <begin position="326"/>
        <end position="347"/>
    </location>
</feature>
<keyword evidence="9" id="KW-1185">Reference proteome</keyword>
<dbReference type="GO" id="GO:0050909">
    <property type="term" value="P:sensory perception of taste"/>
    <property type="evidence" value="ECO:0007669"/>
    <property type="project" value="InterPro"/>
</dbReference>
<proteinExistence type="inferred from homology"/>
<dbReference type="EnsemblMetazoa" id="CPIJ005986-RA">
    <property type="protein sequence ID" value="CPIJ005986-PA"/>
    <property type="gene ID" value="CPIJ005986"/>
</dbReference>
<dbReference type="EMBL" id="DS231913">
    <property type="protein sequence ID" value="EDS25923.1"/>
    <property type="molecule type" value="Genomic_DNA"/>
</dbReference>
<name>B0WF15_CULQU</name>
<keyword evidence="6" id="KW-0807">Transducer</keyword>
<dbReference type="InParanoid" id="B0WF15"/>
<feature type="transmembrane region" description="Helical" evidence="6">
    <location>
        <begin position="287"/>
        <end position="306"/>
    </location>
</feature>
<dbReference type="VEuPathDB" id="VectorBase:CPIJ005986"/>
<accession>B0WF15</accession>
<comment type="caution">
    <text evidence="6">Lacks conserved residue(s) required for the propagation of feature annotation.</text>
</comment>
<dbReference type="GO" id="GO:0007165">
    <property type="term" value="P:signal transduction"/>
    <property type="evidence" value="ECO:0007669"/>
    <property type="project" value="UniProtKB-KW"/>
</dbReference>
<keyword evidence="5 6" id="KW-0472">Membrane</keyword>
<reference evidence="7" key="1">
    <citation type="submission" date="2007-03" db="EMBL/GenBank/DDBJ databases">
        <title>Annotation of Culex pipiens quinquefasciatus.</title>
        <authorList>
            <consortium name="The Broad Institute Genome Sequencing Platform"/>
            <person name="Atkinson P.W."/>
            <person name="Hemingway J."/>
            <person name="Christensen B.M."/>
            <person name="Higgs S."/>
            <person name="Kodira C."/>
            <person name="Hannick L."/>
            <person name="Megy K."/>
            <person name="O'Leary S."/>
            <person name="Pearson M."/>
            <person name="Haas B.J."/>
            <person name="Mauceli E."/>
            <person name="Wortman J.R."/>
            <person name="Lee N.H."/>
            <person name="Guigo R."/>
            <person name="Stanke M."/>
            <person name="Alvarado L."/>
            <person name="Amedeo P."/>
            <person name="Antoine C.H."/>
            <person name="Arensburger P."/>
            <person name="Bidwell S.L."/>
            <person name="Crawford M."/>
            <person name="Camaro F."/>
            <person name="Devon K."/>
            <person name="Engels R."/>
            <person name="Hammond M."/>
            <person name="Howarth C."/>
            <person name="Koehrsen M."/>
            <person name="Lawson D."/>
            <person name="Montgomery P."/>
            <person name="Nene V."/>
            <person name="Nusbaum C."/>
            <person name="Puiu D."/>
            <person name="Romero-Severson J."/>
            <person name="Severson D.W."/>
            <person name="Shumway M."/>
            <person name="Sisk P."/>
            <person name="Stolte C."/>
            <person name="Zeng Q."/>
            <person name="Eisenstadt E."/>
            <person name="Fraser-Liggett C."/>
            <person name="Strausberg R."/>
            <person name="Galagan J."/>
            <person name="Birren B."/>
            <person name="Collins F.H."/>
        </authorList>
    </citation>
    <scope>NUCLEOTIDE SEQUENCE [LARGE SCALE GENOMIC DNA]</scope>
    <source>
        <strain evidence="7">JHB</strain>
    </source>
</reference>
<evidence type="ECO:0000256" key="1">
    <source>
        <dbReference type="ARBA" id="ARBA00004651"/>
    </source>
</evidence>
<dbReference type="InterPro" id="IPR013604">
    <property type="entry name" value="7TM_chemorcpt"/>
</dbReference>
<evidence type="ECO:0000256" key="4">
    <source>
        <dbReference type="ARBA" id="ARBA00022989"/>
    </source>
</evidence>
<evidence type="ECO:0000256" key="2">
    <source>
        <dbReference type="ARBA" id="ARBA00022475"/>
    </source>
</evidence>
<evidence type="ECO:0000313" key="7">
    <source>
        <dbReference type="EMBL" id="EDS25923.1"/>
    </source>
</evidence>
<protein>
    <recommendedName>
        <fullName evidence="6">Gustatory receptor</fullName>
    </recommendedName>
</protein>
<dbReference type="Proteomes" id="UP000002320">
    <property type="component" value="Unassembled WGS sequence"/>
</dbReference>
<dbReference type="eggNOG" id="ENOG502S2QD">
    <property type="taxonomic scope" value="Eukaryota"/>
</dbReference>
<evidence type="ECO:0000313" key="9">
    <source>
        <dbReference type="Proteomes" id="UP000002320"/>
    </source>
</evidence>
<evidence type="ECO:0000256" key="6">
    <source>
        <dbReference type="RuleBase" id="RU363108"/>
    </source>
</evidence>
<dbReference type="VEuPathDB" id="VectorBase:CQUJHB001609"/>
<gene>
    <name evidence="8" type="primary">6037379</name>
    <name evidence="7" type="ORF">CpipJ_CPIJ005986</name>
</gene>
<feature type="transmembrane region" description="Helical" evidence="6">
    <location>
        <begin position="52"/>
        <end position="71"/>
    </location>
</feature>
<keyword evidence="2 6" id="KW-1003">Cell membrane</keyword>
<feature type="transmembrane region" description="Helical" evidence="6">
    <location>
        <begin position="146"/>
        <end position="170"/>
    </location>
</feature>
<evidence type="ECO:0000256" key="5">
    <source>
        <dbReference type="ARBA" id="ARBA00023136"/>
    </source>
</evidence>